<evidence type="ECO:0000256" key="1">
    <source>
        <dbReference type="SAM" id="MobiDB-lite"/>
    </source>
</evidence>
<comment type="caution">
    <text evidence="2">The sequence shown here is derived from an EMBL/GenBank/DDBJ whole genome shotgun (WGS) entry which is preliminary data.</text>
</comment>
<accession>A0A8S1JMM1</accession>
<dbReference type="AlphaFoldDB" id="A0A8S1JMM1"/>
<evidence type="ECO:0000313" key="2">
    <source>
        <dbReference type="EMBL" id="CAD8043394.1"/>
    </source>
</evidence>
<proteinExistence type="predicted"/>
<dbReference type="EMBL" id="CAJJDM010000002">
    <property type="protein sequence ID" value="CAD8043394.1"/>
    <property type="molecule type" value="Genomic_DNA"/>
</dbReference>
<reference evidence="2" key="1">
    <citation type="submission" date="2021-01" db="EMBL/GenBank/DDBJ databases">
        <authorList>
            <consortium name="Genoscope - CEA"/>
            <person name="William W."/>
        </authorList>
    </citation>
    <scope>NUCLEOTIDE SEQUENCE</scope>
</reference>
<keyword evidence="3" id="KW-1185">Reference proteome</keyword>
<dbReference type="OMA" id="FAYFICG"/>
<organism evidence="2 3">
    <name type="scientific">Paramecium primaurelia</name>
    <dbReference type="NCBI Taxonomy" id="5886"/>
    <lineage>
        <taxon>Eukaryota</taxon>
        <taxon>Sar</taxon>
        <taxon>Alveolata</taxon>
        <taxon>Ciliophora</taxon>
        <taxon>Intramacronucleata</taxon>
        <taxon>Oligohymenophorea</taxon>
        <taxon>Peniculida</taxon>
        <taxon>Parameciidae</taxon>
        <taxon>Paramecium</taxon>
    </lineage>
</organism>
<evidence type="ECO:0000313" key="3">
    <source>
        <dbReference type="Proteomes" id="UP000688137"/>
    </source>
</evidence>
<sequence length="269" mass="30841">MQSNNPKLGLISNQSNQKYTDTQQENDVFELQDFGDDSDQIQFDDTICQNKAIVLANLDQEPITMVTSNNRSNQSQQVNQKSQFQASYPIQQQVPQYQMQNSNNQSNQNCFGTFSKEEREQSNSNQISQIQNENVNTTNQIQSTCMFCQIPQMIPKNKNVFICYNCKQINKLIFAYFICGTCSLTVMYQQGISNLINCTNCMSINYVQQPNLPNTFLQAKFSTIQIQYSVNQTQTISTISNQQQGQGIQQQQQRNQVSDLEAEFKELTN</sequence>
<feature type="region of interest" description="Disordered" evidence="1">
    <location>
        <begin position="1"/>
        <end position="21"/>
    </location>
</feature>
<name>A0A8S1JMM1_PARPR</name>
<protein>
    <submittedName>
        <fullName evidence="2">Uncharacterized protein</fullName>
    </submittedName>
</protein>
<dbReference type="Proteomes" id="UP000688137">
    <property type="component" value="Unassembled WGS sequence"/>
</dbReference>
<gene>
    <name evidence="2" type="ORF">PPRIM_AZ9-3.1.T0050045</name>
</gene>